<dbReference type="EMBL" id="MFMU01000013">
    <property type="protein sequence ID" value="OGG93138.1"/>
    <property type="molecule type" value="Genomic_DNA"/>
</dbReference>
<evidence type="ECO:0000313" key="2">
    <source>
        <dbReference type="Proteomes" id="UP000176867"/>
    </source>
</evidence>
<sequence length="130" mass="14679">MANRKIQYGSEDHCCWCNLNRDKGAAVGDFISEKEVEALWKDIKGIPCPFRGVRAKFIRKKGEIFNGRILKKRRRGEENICALMFSRSPAFCFAENGNTPCLESCEHFNTTAGRRVVAKIMIKFINGCGG</sequence>
<protein>
    <submittedName>
        <fullName evidence="1">Uncharacterized protein</fullName>
    </submittedName>
</protein>
<comment type="caution">
    <text evidence="1">The sequence shown here is derived from an EMBL/GenBank/DDBJ whole genome shotgun (WGS) entry which is preliminary data.</text>
</comment>
<organism evidence="1 2">
    <name type="scientific">Candidatus Kaiserbacteria bacterium RIFOXYD1_FULL_47_14</name>
    <dbReference type="NCBI Taxonomy" id="1798533"/>
    <lineage>
        <taxon>Bacteria</taxon>
        <taxon>Candidatus Kaiseribacteriota</taxon>
    </lineage>
</organism>
<name>A0A1F6G4V0_9BACT</name>
<gene>
    <name evidence="1" type="ORF">A2609_02555</name>
</gene>
<evidence type="ECO:0000313" key="1">
    <source>
        <dbReference type="EMBL" id="OGG93138.1"/>
    </source>
</evidence>
<reference evidence="1 2" key="1">
    <citation type="journal article" date="2016" name="Nat. Commun.">
        <title>Thousands of microbial genomes shed light on interconnected biogeochemical processes in an aquifer system.</title>
        <authorList>
            <person name="Anantharaman K."/>
            <person name="Brown C.T."/>
            <person name="Hug L.A."/>
            <person name="Sharon I."/>
            <person name="Castelle C.J."/>
            <person name="Probst A.J."/>
            <person name="Thomas B.C."/>
            <person name="Singh A."/>
            <person name="Wilkins M.J."/>
            <person name="Karaoz U."/>
            <person name="Brodie E.L."/>
            <person name="Williams K.H."/>
            <person name="Hubbard S.S."/>
            <person name="Banfield J.F."/>
        </authorList>
    </citation>
    <scope>NUCLEOTIDE SEQUENCE [LARGE SCALE GENOMIC DNA]</scope>
</reference>
<proteinExistence type="predicted"/>
<accession>A0A1F6G4V0</accession>
<dbReference type="STRING" id="1798533.A2609_02555"/>
<dbReference type="Proteomes" id="UP000176867">
    <property type="component" value="Unassembled WGS sequence"/>
</dbReference>
<dbReference type="AlphaFoldDB" id="A0A1F6G4V0"/>